<dbReference type="EMBL" id="JBHSIU010000011">
    <property type="protein sequence ID" value="MFC4998107.1"/>
    <property type="molecule type" value="Genomic_DNA"/>
</dbReference>
<keyword evidence="2" id="KW-1185">Reference proteome</keyword>
<comment type="caution">
    <text evidence="1">The sequence shown here is derived from an EMBL/GenBank/DDBJ whole genome shotgun (WGS) entry which is preliminary data.</text>
</comment>
<organism evidence="1 2">
    <name type="scientific">Dactylosporangium cerinum</name>
    <dbReference type="NCBI Taxonomy" id="1434730"/>
    <lineage>
        <taxon>Bacteria</taxon>
        <taxon>Bacillati</taxon>
        <taxon>Actinomycetota</taxon>
        <taxon>Actinomycetes</taxon>
        <taxon>Micromonosporales</taxon>
        <taxon>Micromonosporaceae</taxon>
        <taxon>Dactylosporangium</taxon>
    </lineage>
</organism>
<dbReference type="RefSeq" id="WP_380114362.1">
    <property type="nucleotide sequence ID" value="NZ_JBHSIU010000011.1"/>
</dbReference>
<reference evidence="2" key="1">
    <citation type="journal article" date="2019" name="Int. J. Syst. Evol. Microbiol.">
        <title>The Global Catalogue of Microorganisms (GCM) 10K type strain sequencing project: providing services to taxonomists for standard genome sequencing and annotation.</title>
        <authorList>
            <consortium name="The Broad Institute Genomics Platform"/>
            <consortium name="The Broad Institute Genome Sequencing Center for Infectious Disease"/>
            <person name="Wu L."/>
            <person name="Ma J."/>
        </authorList>
    </citation>
    <scope>NUCLEOTIDE SEQUENCE [LARGE SCALE GENOMIC DNA]</scope>
    <source>
        <strain evidence="2">CGMCC 4.7152</strain>
    </source>
</reference>
<protein>
    <submittedName>
        <fullName evidence="1">Uncharacterized protein</fullName>
    </submittedName>
</protein>
<proteinExistence type="predicted"/>
<evidence type="ECO:0000313" key="1">
    <source>
        <dbReference type="EMBL" id="MFC4998107.1"/>
    </source>
</evidence>
<gene>
    <name evidence="1" type="ORF">ACFPIJ_09715</name>
</gene>
<sequence length="433" mass="46005">MNADVRLADEARPPLPAGDYRLGTAQTVQLPPQFQPPPVYRSDQRIRVAGPHLGLAPGDVVAVFPPAHADGDFSTALCHALLDRSSLPWEIDPEARPGGLPWLAVLLLAADEVDAGNDDVTGVRGVPLADYLRPPDGVLGPSLPDRQRDRWLAEQPDRDCTVVDVLAPAFAAVAPCAGELPWLAHVRDGHAVVLGNRLAARGRYTAHLVSLEGFVERLADRAGVPEDCRAVRLLSLARWAFTSTPTGAYFADLVEGLDIGPLRLPAPDPAAPAPVGKAVHGGYVPVDYRTRLGERTVAWYRGPLLPVPMAAVAPRAYPTAEAAMIYDEETGMFDLSFAVAWQAGRLLALADRGFTAALLAWVRAAEAGRRRRPPLDVGRLAGVLADALTTALPPPGDPTGLRRHRLPGVLTEAAVAAGLRAGADPAAILRTVR</sequence>
<accession>A0ABV9VNZ9</accession>
<name>A0ABV9VNZ9_9ACTN</name>
<dbReference type="Proteomes" id="UP001595912">
    <property type="component" value="Unassembled WGS sequence"/>
</dbReference>
<evidence type="ECO:0000313" key="2">
    <source>
        <dbReference type="Proteomes" id="UP001595912"/>
    </source>
</evidence>